<protein>
    <submittedName>
        <fullName evidence="1">Uncharacterized protein</fullName>
    </submittedName>
</protein>
<sequence>MKWYRNLYLGEGAKQAKYKMFGRIRRGRFQLDTYLITLSDNPDNLLDMFSANVLKQPYFKKQKGIHAREIYVVGLAKGYAEGLEVITAIIDDVYQQTGAFDIPGYLKFGRNRIR</sequence>
<accession>A0ABV1H340</accession>
<evidence type="ECO:0000313" key="2">
    <source>
        <dbReference type="Proteomes" id="UP001546774"/>
    </source>
</evidence>
<gene>
    <name evidence="1" type="ORF">WMO37_03655</name>
</gene>
<keyword evidence="2" id="KW-1185">Reference proteome</keyword>
<comment type="caution">
    <text evidence="1">The sequence shown here is derived from an EMBL/GenBank/DDBJ whole genome shotgun (WGS) entry which is preliminary data.</text>
</comment>
<name>A0ABV1H340_9FIRM</name>
<reference evidence="1" key="1">
    <citation type="submission" date="2024-03" db="EMBL/GenBank/DDBJ databases">
        <title>Human intestinal bacterial collection.</title>
        <authorList>
            <person name="Pauvert C."/>
            <person name="Hitch T.C.A."/>
            <person name="Clavel T."/>
        </authorList>
    </citation>
    <scope>NUCLEOTIDE SEQUENCE [LARGE SCALE GENOMIC DNA]</scope>
    <source>
        <strain evidence="1">CLA-AA-H89B</strain>
    </source>
</reference>
<proteinExistence type="predicted"/>
<evidence type="ECO:0000313" key="1">
    <source>
        <dbReference type="EMBL" id="MEQ2554112.1"/>
    </source>
</evidence>
<dbReference type="EMBL" id="JBBMFS010000002">
    <property type="protein sequence ID" value="MEQ2554112.1"/>
    <property type="molecule type" value="Genomic_DNA"/>
</dbReference>
<organism evidence="1 2">
    <name type="scientific">Lachnospira intestinalis</name>
    <dbReference type="NCBI Taxonomy" id="3133158"/>
    <lineage>
        <taxon>Bacteria</taxon>
        <taxon>Bacillati</taxon>
        <taxon>Bacillota</taxon>
        <taxon>Clostridia</taxon>
        <taxon>Lachnospirales</taxon>
        <taxon>Lachnospiraceae</taxon>
        <taxon>Lachnospira</taxon>
    </lineage>
</organism>
<dbReference type="Proteomes" id="UP001546774">
    <property type="component" value="Unassembled WGS sequence"/>
</dbReference>